<dbReference type="InterPro" id="IPR031100">
    <property type="entry name" value="LOG_fam"/>
</dbReference>
<organism evidence="1 2">
    <name type="scientific">Boothiomyces macroporosus</name>
    <dbReference type="NCBI Taxonomy" id="261099"/>
    <lineage>
        <taxon>Eukaryota</taxon>
        <taxon>Fungi</taxon>
        <taxon>Fungi incertae sedis</taxon>
        <taxon>Chytridiomycota</taxon>
        <taxon>Chytridiomycota incertae sedis</taxon>
        <taxon>Chytridiomycetes</taxon>
        <taxon>Rhizophydiales</taxon>
        <taxon>Terramycetaceae</taxon>
        <taxon>Boothiomyces</taxon>
    </lineage>
</organism>
<gene>
    <name evidence="1" type="ORF">HK103_001535</name>
</gene>
<dbReference type="InterPro" id="IPR005269">
    <property type="entry name" value="LOG"/>
</dbReference>
<dbReference type="PANTHER" id="PTHR31223:SF70">
    <property type="entry name" value="LOG FAMILY PROTEIN YJL055W"/>
    <property type="match status" value="1"/>
</dbReference>
<dbReference type="NCBIfam" id="TIGR00730">
    <property type="entry name" value="Rossman fold protein, TIGR00730 family"/>
    <property type="match status" value="1"/>
</dbReference>
<dbReference type="SUPFAM" id="SSF102405">
    <property type="entry name" value="MCP/YpsA-like"/>
    <property type="match status" value="1"/>
</dbReference>
<dbReference type="Gene3D" id="3.40.50.450">
    <property type="match status" value="1"/>
</dbReference>
<dbReference type="GO" id="GO:0005829">
    <property type="term" value="C:cytosol"/>
    <property type="evidence" value="ECO:0007669"/>
    <property type="project" value="TreeGrafter"/>
</dbReference>
<evidence type="ECO:0008006" key="3">
    <source>
        <dbReference type="Google" id="ProtNLM"/>
    </source>
</evidence>
<accession>A0AAD5UEF2</accession>
<dbReference type="Proteomes" id="UP001210925">
    <property type="component" value="Unassembled WGS sequence"/>
</dbReference>
<dbReference type="Pfam" id="PF03641">
    <property type="entry name" value="Lysine_decarbox"/>
    <property type="match status" value="1"/>
</dbReference>
<reference evidence="1" key="1">
    <citation type="submission" date="2020-05" db="EMBL/GenBank/DDBJ databases">
        <title>Phylogenomic resolution of chytrid fungi.</title>
        <authorList>
            <person name="Stajich J.E."/>
            <person name="Amses K."/>
            <person name="Simmons R."/>
            <person name="Seto K."/>
            <person name="Myers J."/>
            <person name="Bonds A."/>
            <person name="Quandt C.A."/>
            <person name="Barry K."/>
            <person name="Liu P."/>
            <person name="Grigoriev I."/>
            <person name="Longcore J.E."/>
            <person name="James T.Y."/>
        </authorList>
    </citation>
    <scope>NUCLEOTIDE SEQUENCE</scope>
    <source>
        <strain evidence="1">PLAUS21</strain>
    </source>
</reference>
<dbReference type="AlphaFoldDB" id="A0AAD5UEF2"/>
<comment type="caution">
    <text evidence="1">The sequence shown here is derived from an EMBL/GenBank/DDBJ whole genome shotgun (WGS) entry which is preliminary data.</text>
</comment>
<dbReference type="PANTHER" id="PTHR31223">
    <property type="entry name" value="LOG FAMILY PROTEIN YJL055W"/>
    <property type="match status" value="1"/>
</dbReference>
<evidence type="ECO:0000313" key="1">
    <source>
        <dbReference type="EMBL" id="KAJ3252466.1"/>
    </source>
</evidence>
<name>A0AAD5UEF2_9FUNG</name>
<dbReference type="EMBL" id="JADGKB010000140">
    <property type="protein sequence ID" value="KAJ3252466.1"/>
    <property type="molecule type" value="Genomic_DNA"/>
</dbReference>
<dbReference type="GO" id="GO:0009691">
    <property type="term" value="P:cytokinin biosynthetic process"/>
    <property type="evidence" value="ECO:0007669"/>
    <property type="project" value="InterPro"/>
</dbReference>
<keyword evidence="2" id="KW-1185">Reference proteome</keyword>
<sequence length="206" mass="22696">MTDQKSICVFCASSTPKNESYISTTIQLGTEIALRGYTLVYGGSNRGMMGTLADSVLHAEKPSKVVGVLPESMKNYEFQHSNLTELHITDSMHSRKAKMEALSDGFLVLPGGIGTMEEFFEIYTWLQLNIHSKPIGIINVDGYFDGILMWLDRACADGIVSNAMRSNLIVAANAKDAMEQMDLKIKMGKDAVKGQYPLTWDSTNKA</sequence>
<protein>
    <recommendedName>
        <fullName evidence="3">Cytokinin riboside 5'-monophosphate phosphoribohydrolase</fullName>
    </recommendedName>
</protein>
<dbReference type="GO" id="GO:0016799">
    <property type="term" value="F:hydrolase activity, hydrolyzing N-glycosyl compounds"/>
    <property type="evidence" value="ECO:0007669"/>
    <property type="project" value="TreeGrafter"/>
</dbReference>
<proteinExistence type="predicted"/>
<evidence type="ECO:0000313" key="2">
    <source>
        <dbReference type="Proteomes" id="UP001210925"/>
    </source>
</evidence>